<name>A0ABZ1XR71_9ACTN</name>
<protein>
    <recommendedName>
        <fullName evidence="3">Secreted protein</fullName>
    </recommendedName>
</protein>
<reference evidence="1" key="1">
    <citation type="submission" date="2022-10" db="EMBL/GenBank/DDBJ databases">
        <title>The complete genomes of actinobacterial strains from the NBC collection.</title>
        <authorList>
            <person name="Joergensen T.S."/>
            <person name="Alvarez Arevalo M."/>
            <person name="Sterndorff E.B."/>
            <person name="Faurdal D."/>
            <person name="Vuksanovic O."/>
            <person name="Mourched A.-S."/>
            <person name="Charusanti P."/>
            <person name="Shaw S."/>
            <person name="Blin K."/>
            <person name="Weber T."/>
        </authorList>
    </citation>
    <scope>NUCLEOTIDE SEQUENCE</scope>
    <source>
        <strain evidence="1">NBC_00668</strain>
    </source>
</reference>
<organism evidence="1 2">
    <name type="scientific">Streptomyces melanogenes</name>
    <dbReference type="NCBI Taxonomy" id="67326"/>
    <lineage>
        <taxon>Bacteria</taxon>
        <taxon>Bacillati</taxon>
        <taxon>Actinomycetota</taxon>
        <taxon>Actinomycetes</taxon>
        <taxon>Kitasatosporales</taxon>
        <taxon>Streptomycetaceae</taxon>
        <taxon>Streptomyces</taxon>
    </lineage>
</organism>
<gene>
    <name evidence="1" type="ORF">OG515_29525</name>
</gene>
<proteinExistence type="predicted"/>
<sequence length="79" mass="9042">MRETLGRRWPFKRSTTIVLSCIALIIWTMFAGQWSDKGCDLFPQSYGLVISHVGGPDHYQGCEDELGDPTYTDNYRGWP</sequence>
<keyword evidence="2" id="KW-1185">Reference proteome</keyword>
<evidence type="ECO:0008006" key="3">
    <source>
        <dbReference type="Google" id="ProtNLM"/>
    </source>
</evidence>
<dbReference type="RefSeq" id="WP_329402324.1">
    <property type="nucleotide sequence ID" value="NZ_CP109019.1"/>
</dbReference>
<evidence type="ECO:0000313" key="1">
    <source>
        <dbReference type="EMBL" id="WUT86043.1"/>
    </source>
</evidence>
<dbReference type="EMBL" id="CP109019">
    <property type="protein sequence ID" value="WUT86043.1"/>
    <property type="molecule type" value="Genomic_DNA"/>
</dbReference>
<accession>A0ABZ1XR71</accession>
<evidence type="ECO:0000313" key="2">
    <source>
        <dbReference type="Proteomes" id="UP001432060"/>
    </source>
</evidence>
<dbReference type="Proteomes" id="UP001432060">
    <property type="component" value="Chromosome"/>
</dbReference>